<reference evidence="3" key="1">
    <citation type="submission" date="2021-01" db="EMBL/GenBank/DDBJ databases">
        <title>Microvirga sp.</title>
        <authorList>
            <person name="Kim M.K."/>
        </authorList>
    </citation>
    <scope>NUCLEOTIDE SEQUENCE</scope>
    <source>
        <strain evidence="3">5420S-16</strain>
    </source>
</reference>
<dbReference type="Gene3D" id="1.20.120.520">
    <property type="entry name" value="nmb1532 protein domain like"/>
    <property type="match status" value="1"/>
</dbReference>
<dbReference type="PANTHER" id="PTHR35585">
    <property type="entry name" value="HHE DOMAIN PROTEIN (AFU_ORTHOLOGUE AFUA_4G00730)"/>
    <property type="match status" value="1"/>
</dbReference>
<accession>A0A936ZBU6</accession>
<feature type="domain" description="Hemerythrin-like" evidence="1">
    <location>
        <begin position="15"/>
        <end position="119"/>
    </location>
</feature>
<keyword evidence="4" id="KW-1185">Reference proteome</keyword>
<comment type="caution">
    <text evidence="3">The sequence shown here is derived from an EMBL/GenBank/DDBJ whole genome shotgun (WGS) entry which is preliminary data.</text>
</comment>
<dbReference type="InterPro" id="IPR018968">
    <property type="entry name" value="Phasin"/>
</dbReference>
<proteinExistence type="predicted"/>
<dbReference type="InterPro" id="IPR012312">
    <property type="entry name" value="Hemerythrin-like"/>
</dbReference>
<feature type="domain" description="Phasin" evidence="2">
    <location>
        <begin position="175"/>
        <end position="253"/>
    </location>
</feature>
<name>A0A936ZBU6_9HYPH</name>
<sequence length="272" mass="30384">MTTKHFSQTPPDKANELFDKLLATSDSATKSRERLFSDLKDELLLLAALQEQHLFPILQRHNMQDLLSAAISDNQETSTLLDELERMPKNGGEFLGKVAELRKAFQRHIRDDKKELLPAVLKVLSDEEAQAVVERVEDEMASFEEMKRAESTAPAEQGQALGKAPEGVADIMRAGAESAQAVTVGVQDLSRECFQMSQRRLQMNLDAFSKLAQCRSIQDAAKIQMSLLQENLEQTLSNGFRLADLTVRLAEKTAWNTARQAGKTAQHSRDFA</sequence>
<dbReference type="Proteomes" id="UP000605848">
    <property type="component" value="Unassembled WGS sequence"/>
</dbReference>
<evidence type="ECO:0000259" key="2">
    <source>
        <dbReference type="Pfam" id="PF09361"/>
    </source>
</evidence>
<dbReference type="RefSeq" id="WP_202060024.1">
    <property type="nucleotide sequence ID" value="NZ_JAEQMY010000015.1"/>
</dbReference>
<evidence type="ECO:0000313" key="3">
    <source>
        <dbReference type="EMBL" id="MBL0404890.1"/>
    </source>
</evidence>
<dbReference type="Pfam" id="PF01814">
    <property type="entry name" value="Hemerythrin"/>
    <property type="match status" value="1"/>
</dbReference>
<gene>
    <name evidence="3" type="ORF">JKG68_13000</name>
</gene>
<dbReference type="EMBL" id="JAEQMY010000015">
    <property type="protein sequence ID" value="MBL0404890.1"/>
    <property type="molecule type" value="Genomic_DNA"/>
</dbReference>
<dbReference type="AlphaFoldDB" id="A0A936ZBU6"/>
<protein>
    <submittedName>
        <fullName evidence="3">Phasin family protein</fullName>
    </submittedName>
</protein>
<dbReference type="PANTHER" id="PTHR35585:SF1">
    <property type="entry name" value="HHE DOMAIN PROTEIN (AFU_ORTHOLOGUE AFUA_4G00730)"/>
    <property type="match status" value="1"/>
</dbReference>
<organism evidence="3 4">
    <name type="scientific">Microvirga aerilata</name>
    <dbReference type="NCBI Taxonomy" id="670292"/>
    <lineage>
        <taxon>Bacteria</taxon>
        <taxon>Pseudomonadati</taxon>
        <taxon>Pseudomonadota</taxon>
        <taxon>Alphaproteobacteria</taxon>
        <taxon>Hyphomicrobiales</taxon>
        <taxon>Methylobacteriaceae</taxon>
        <taxon>Microvirga</taxon>
    </lineage>
</organism>
<evidence type="ECO:0000259" key="1">
    <source>
        <dbReference type="Pfam" id="PF01814"/>
    </source>
</evidence>
<evidence type="ECO:0000313" key="4">
    <source>
        <dbReference type="Proteomes" id="UP000605848"/>
    </source>
</evidence>
<dbReference type="Pfam" id="PF09361">
    <property type="entry name" value="Phasin_2"/>
    <property type="match status" value="1"/>
</dbReference>